<protein>
    <submittedName>
        <fullName evidence="1">Uncharacterized protein</fullName>
    </submittedName>
</protein>
<gene>
    <name evidence="1" type="ORF">Taro_009617</name>
</gene>
<evidence type="ECO:0000313" key="1">
    <source>
        <dbReference type="EMBL" id="MQL77209.1"/>
    </source>
</evidence>
<proteinExistence type="predicted"/>
<sequence length="79" mass="9001">MRPGSLSRSDRDRYLCRDGPENMAYRAVAFSVSSLVEWVYQEVVRDVSHPMRAVLPGVILQGLQLTDEEDRSYGRADVQ</sequence>
<feature type="non-terminal residue" evidence="1">
    <location>
        <position position="79"/>
    </location>
</feature>
<dbReference type="AlphaFoldDB" id="A0A843UAG8"/>
<accession>A0A843UAG8</accession>
<dbReference type="EMBL" id="NMUH01000337">
    <property type="protein sequence ID" value="MQL77209.1"/>
    <property type="molecule type" value="Genomic_DNA"/>
</dbReference>
<keyword evidence="2" id="KW-1185">Reference proteome</keyword>
<organism evidence="1 2">
    <name type="scientific">Colocasia esculenta</name>
    <name type="common">Wild taro</name>
    <name type="synonym">Arum esculentum</name>
    <dbReference type="NCBI Taxonomy" id="4460"/>
    <lineage>
        <taxon>Eukaryota</taxon>
        <taxon>Viridiplantae</taxon>
        <taxon>Streptophyta</taxon>
        <taxon>Embryophyta</taxon>
        <taxon>Tracheophyta</taxon>
        <taxon>Spermatophyta</taxon>
        <taxon>Magnoliopsida</taxon>
        <taxon>Liliopsida</taxon>
        <taxon>Araceae</taxon>
        <taxon>Aroideae</taxon>
        <taxon>Colocasieae</taxon>
        <taxon>Colocasia</taxon>
    </lineage>
</organism>
<name>A0A843UAG8_COLES</name>
<evidence type="ECO:0000313" key="2">
    <source>
        <dbReference type="Proteomes" id="UP000652761"/>
    </source>
</evidence>
<reference evidence="1" key="1">
    <citation type="submission" date="2017-07" db="EMBL/GenBank/DDBJ databases">
        <title>Taro Niue Genome Assembly and Annotation.</title>
        <authorList>
            <person name="Atibalentja N."/>
            <person name="Keating K."/>
            <person name="Fields C.J."/>
        </authorList>
    </citation>
    <scope>NUCLEOTIDE SEQUENCE</scope>
    <source>
        <strain evidence="1">Niue_2</strain>
        <tissue evidence="1">Leaf</tissue>
    </source>
</reference>
<comment type="caution">
    <text evidence="1">The sequence shown here is derived from an EMBL/GenBank/DDBJ whole genome shotgun (WGS) entry which is preliminary data.</text>
</comment>
<dbReference type="Proteomes" id="UP000652761">
    <property type="component" value="Unassembled WGS sequence"/>
</dbReference>